<keyword evidence="3 6" id="KW-1133">Transmembrane helix</keyword>
<evidence type="ECO:0000256" key="6">
    <source>
        <dbReference type="SAM" id="Phobius"/>
    </source>
</evidence>
<dbReference type="PANTHER" id="PTHR16201:SF37">
    <property type="entry name" value="PQ-LOOP REPEAT-CONTAINING PROTEIN"/>
    <property type="match status" value="1"/>
</dbReference>
<dbReference type="InterPro" id="IPR051415">
    <property type="entry name" value="LAAT-1"/>
</dbReference>
<keyword evidence="2 6" id="KW-0812">Transmembrane</keyword>
<evidence type="ECO:0000256" key="3">
    <source>
        <dbReference type="ARBA" id="ARBA00022989"/>
    </source>
</evidence>
<comment type="subcellular location">
    <subcellularLocation>
        <location evidence="1">Membrane</location>
        <topology evidence="1">Multi-pass membrane protein</topology>
    </subcellularLocation>
</comment>
<protein>
    <recommendedName>
        <fullName evidence="9">PQ-loop-domain-containing protein</fullName>
    </recommendedName>
</protein>
<dbReference type="GO" id="GO:0016020">
    <property type="term" value="C:membrane"/>
    <property type="evidence" value="ECO:0007669"/>
    <property type="project" value="UniProtKB-SubCell"/>
</dbReference>
<evidence type="ECO:0000256" key="1">
    <source>
        <dbReference type="ARBA" id="ARBA00004141"/>
    </source>
</evidence>
<dbReference type="EMBL" id="JABXXO010000011">
    <property type="protein sequence ID" value="KAF7764073.1"/>
    <property type="molecule type" value="Genomic_DNA"/>
</dbReference>
<name>A0A8H7C656_AGABI</name>
<dbReference type="InterPro" id="IPR006603">
    <property type="entry name" value="PQ-loop_rpt"/>
</dbReference>
<dbReference type="PANTHER" id="PTHR16201">
    <property type="entry name" value="SEVEN TRANSMEMBRANE PROTEIN 1-RELATED"/>
    <property type="match status" value="1"/>
</dbReference>
<evidence type="ECO:0000256" key="5">
    <source>
        <dbReference type="SAM" id="MobiDB-lite"/>
    </source>
</evidence>
<organism evidence="7 8">
    <name type="scientific">Agaricus bisporus var. burnettii</name>
    <dbReference type="NCBI Taxonomy" id="192524"/>
    <lineage>
        <taxon>Eukaryota</taxon>
        <taxon>Fungi</taxon>
        <taxon>Dikarya</taxon>
        <taxon>Basidiomycota</taxon>
        <taxon>Agaricomycotina</taxon>
        <taxon>Agaricomycetes</taxon>
        <taxon>Agaricomycetidae</taxon>
        <taxon>Agaricales</taxon>
        <taxon>Agaricineae</taxon>
        <taxon>Agaricaceae</taxon>
        <taxon>Agaricus</taxon>
    </lineage>
</organism>
<dbReference type="SMART" id="SM00679">
    <property type="entry name" value="CTNS"/>
    <property type="match status" value="2"/>
</dbReference>
<feature type="transmembrane region" description="Helical" evidence="6">
    <location>
        <begin position="165"/>
        <end position="186"/>
    </location>
</feature>
<dbReference type="AlphaFoldDB" id="A0A8H7C656"/>
<feature type="transmembrane region" description="Helical" evidence="6">
    <location>
        <begin position="39"/>
        <end position="60"/>
    </location>
</feature>
<comment type="caution">
    <text evidence="7">The sequence shown here is derived from an EMBL/GenBank/DDBJ whole genome shotgun (WGS) entry which is preliminary data.</text>
</comment>
<sequence length="351" mass="38469">MKPNPIAENVLGTMGTICWTGQIIPQIWKTYKDKKSDGLSPWLMLIWGISSAFLGVYAILRHLNLPLQLQPQLFGFFGLINWGQCLYYDPHRQNKGYMSFLLVAGTMISVGGFEVFLVFISRPAYERGVTAPVELYGVLSAVLIAAGLLPQYWEIYKRKEVIGISYLFIFVDVLGGLLNDLSLLFAKEFDGLAAASYTIVIVMDSAILIAALILNPRARRRRGETTVRTVVIEATETGSTNIAEPTIAPSIFTSPTSTLDIENQDRLAGFRKVTEEKTFYGAAEASKMQQVDKMLPACTPSITGVVDMEKGTESLIRKLPLVDMCSDEGRAKASTSSKGGDGQGKDTRGSS</sequence>
<feature type="transmembrane region" description="Helical" evidence="6">
    <location>
        <begin position="100"/>
        <end position="121"/>
    </location>
</feature>
<evidence type="ECO:0000256" key="4">
    <source>
        <dbReference type="ARBA" id="ARBA00023136"/>
    </source>
</evidence>
<gene>
    <name evidence="7" type="ORF">Agabi119p4_8610</name>
</gene>
<evidence type="ECO:0000313" key="7">
    <source>
        <dbReference type="EMBL" id="KAF7764073.1"/>
    </source>
</evidence>
<reference evidence="7 8" key="1">
    <citation type="journal article" name="Sci. Rep.">
        <title>Telomere-to-telomere assembled and centromere annotated genomes of the two main subspecies of the button mushroom Agaricus bisporus reveal especially polymorphic chromosome ends.</title>
        <authorList>
            <person name="Sonnenberg A.S.M."/>
            <person name="Sedaghat-Telgerd N."/>
            <person name="Lavrijssen B."/>
            <person name="Ohm R.A."/>
            <person name="Hendrickx P.M."/>
            <person name="Scholtmeijer K."/>
            <person name="Baars J.J.P."/>
            <person name="van Peer A."/>
        </authorList>
    </citation>
    <scope>NUCLEOTIDE SEQUENCE [LARGE SCALE GENOMIC DNA]</scope>
    <source>
        <strain evidence="7 8">H119_p4</strain>
    </source>
</reference>
<evidence type="ECO:0000313" key="8">
    <source>
        <dbReference type="Proteomes" id="UP000629468"/>
    </source>
</evidence>
<dbReference type="Pfam" id="PF04193">
    <property type="entry name" value="PQ-loop"/>
    <property type="match status" value="2"/>
</dbReference>
<feature type="transmembrane region" description="Helical" evidence="6">
    <location>
        <begin position="133"/>
        <end position="153"/>
    </location>
</feature>
<keyword evidence="4 6" id="KW-0472">Membrane</keyword>
<feature type="transmembrane region" description="Helical" evidence="6">
    <location>
        <begin position="192"/>
        <end position="214"/>
    </location>
</feature>
<proteinExistence type="predicted"/>
<dbReference type="Gene3D" id="1.20.1280.290">
    <property type="match status" value="2"/>
</dbReference>
<accession>A0A8H7C656</accession>
<evidence type="ECO:0008006" key="9">
    <source>
        <dbReference type="Google" id="ProtNLM"/>
    </source>
</evidence>
<dbReference type="Proteomes" id="UP000629468">
    <property type="component" value="Unassembled WGS sequence"/>
</dbReference>
<feature type="region of interest" description="Disordered" evidence="5">
    <location>
        <begin position="327"/>
        <end position="351"/>
    </location>
</feature>
<evidence type="ECO:0000256" key="2">
    <source>
        <dbReference type="ARBA" id="ARBA00022692"/>
    </source>
</evidence>